<evidence type="ECO:0000313" key="3">
    <source>
        <dbReference type="Proteomes" id="UP000039865"/>
    </source>
</evidence>
<organism evidence="2 3">
    <name type="scientific">Stylonychia lemnae</name>
    <name type="common">Ciliate</name>
    <dbReference type="NCBI Taxonomy" id="5949"/>
    <lineage>
        <taxon>Eukaryota</taxon>
        <taxon>Sar</taxon>
        <taxon>Alveolata</taxon>
        <taxon>Ciliophora</taxon>
        <taxon>Intramacronucleata</taxon>
        <taxon>Spirotrichea</taxon>
        <taxon>Stichotrichia</taxon>
        <taxon>Sporadotrichida</taxon>
        <taxon>Oxytrichidae</taxon>
        <taxon>Stylonychinae</taxon>
        <taxon>Stylonychia</taxon>
    </lineage>
</organism>
<accession>A0A078BBB4</accession>
<dbReference type="Proteomes" id="UP000039865">
    <property type="component" value="Unassembled WGS sequence"/>
</dbReference>
<keyword evidence="3" id="KW-1185">Reference proteome</keyword>
<feature type="region of interest" description="Disordered" evidence="1">
    <location>
        <begin position="198"/>
        <end position="234"/>
    </location>
</feature>
<feature type="compositionally biased region" description="Polar residues" evidence="1">
    <location>
        <begin position="201"/>
        <end position="218"/>
    </location>
</feature>
<proteinExistence type="predicted"/>
<dbReference type="EMBL" id="CCKQ01019473">
    <property type="protein sequence ID" value="CDW91486.1"/>
    <property type="molecule type" value="Genomic_DNA"/>
</dbReference>
<name>A0A078BBB4_STYLE</name>
<dbReference type="InParanoid" id="A0A078BBB4"/>
<sequence>MRQQKMIANLTLSKFQRKLLPYLKNYLIESSYSRNFEKNKKIDEIQTYNQVKILDSLSELMIQLYAGSREHHNIDNQDLVDNIFVIKPLTKDGDKNLKMKFFTGILRMFIKANLNESKAIYRKNQTHNLADLDNDAQNQNNRFSDNKELKVKIQQSLKNIKNQQIDFRIYEEVPSTSQRKNEYNIDDLEKQFKQAMDQVEQENQSVQNSDTLMQIQTIQKDDNRSQDLKQNEWE</sequence>
<evidence type="ECO:0000256" key="1">
    <source>
        <dbReference type="SAM" id="MobiDB-lite"/>
    </source>
</evidence>
<dbReference type="AlphaFoldDB" id="A0A078BBB4"/>
<gene>
    <name evidence="2" type="primary">Contig17046.g18154</name>
    <name evidence="2" type="ORF">STYLEM_20641</name>
</gene>
<evidence type="ECO:0000313" key="2">
    <source>
        <dbReference type="EMBL" id="CDW91486.1"/>
    </source>
</evidence>
<reference evidence="2 3" key="1">
    <citation type="submission" date="2014-06" db="EMBL/GenBank/DDBJ databases">
        <authorList>
            <person name="Swart Estienne"/>
        </authorList>
    </citation>
    <scope>NUCLEOTIDE SEQUENCE [LARGE SCALE GENOMIC DNA]</scope>
    <source>
        <strain evidence="2 3">130c</strain>
    </source>
</reference>
<feature type="compositionally biased region" description="Basic and acidic residues" evidence="1">
    <location>
        <begin position="219"/>
        <end position="234"/>
    </location>
</feature>
<protein>
    <submittedName>
        <fullName evidence="2">Uncharacterized protein</fullName>
    </submittedName>
</protein>